<dbReference type="Pfam" id="PF00646">
    <property type="entry name" value="F-box"/>
    <property type="match status" value="1"/>
</dbReference>
<dbReference type="InterPro" id="IPR036047">
    <property type="entry name" value="F-box-like_dom_sf"/>
</dbReference>
<keyword evidence="3" id="KW-1185">Reference proteome</keyword>
<dbReference type="Gramene" id="scaffold_104949.1">
    <property type="protein sequence ID" value="scaffold_104949.1"/>
    <property type="gene ID" value="scaffold_104949.1"/>
</dbReference>
<dbReference type="CDD" id="cd22152">
    <property type="entry name" value="F-box_AtAFR-like"/>
    <property type="match status" value="1"/>
</dbReference>
<feature type="domain" description="F-box" evidence="1">
    <location>
        <begin position="19"/>
        <end position="58"/>
    </location>
</feature>
<reference evidence="3" key="1">
    <citation type="journal article" date="2011" name="Nat. Genet.">
        <title>The Arabidopsis lyrata genome sequence and the basis of rapid genome size change.</title>
        <authorList>
            <person name="Hu T.T."/>
            <person name="Pattyn P."/>
            <person name="Bakker E.G."/>
            <person name="Cao J."/>
            <person name="Cheng J.-F."/>
            <person name="Clark R.M."/>
            <person name="Fahlgren N."/>
            <person name="Fawcett J.A."/>
            <person name="Grimwood J."/>
            <person name="Gundlach H."/>
            <person name="Haberer G."/>
            <person name="Hollister J.D."/>
            <person name="Ossowski S."/>
            <person name="Ottilar R.P."/>
            <person name="Salamov A.A."/>
            <person name="Schneeberger K."/>
            <person name="Spannagl M."/>
            <person name="Wang X."/>
            <person name="Yang L."/>
            <person name="Nasrallah M.E."/>
            <person name="Bergelson J."/>
            <person name="Carrington J.C."/>
            <person name="Gaut B.S."/>
            <person name="Schmutz J."/>
            <person name="Mayer K.F.X."/>
            <person name="Van de Peer Y."/>
            <person name="Grigoriev I.V."/>
            <person name="Nordborg M."/>
            <person name="Weigel D."/>
            <person name="Guo Y.-L."/>
        </authorList>
    </citation>
    <scope>NUCLEOTIDE SEQUENCE [LARGE SCALE GENOMIC DNA]</scope>
    <source>
        <strain evidence="3">cv. MN47</strain>
    </source>
</reference>
<dbReference type="InterPro" id="IPR006652">
    <property type="entry name" value="Kelch_1"/>
</dbReference>
<dbReference type="PANTHER" id="PTHR24414">
    <property type="entry name" value="F-BOX/KELCH-REPEAT PROTEIN SKIP4"/>
    <property type="match status" value="1"/>
</dbReference>
<evidence type="ECO:0000259" key="1">
    <source>
        <dbReference type="Pfam" id="PF00646"/>
    </source>
</evidence>
<dbReference type="InterPro" id="IPR050354">
    <property type="entry name" value="F-box/kelch-repeat_ARATH"/>
</dbReference>
<dbReference type="EMBL" id="GL348713">
    <property type="protein sequence ID" value="EFH67917.1"/>
    <property type="molecule type" value="Genomic_DNA"/>
</dbReference>
<dbReference type="AlphaFoldDB" id="D7KIJ5"/>
<accession>D7KIJ5</accession>
<dbReference type="Proteomes" id="UP000008694">
    <property type="component" value="Unassembled WGS sequence"/>
</dbReference>
<dbReference type="Gene3D" id="2.120.10.80">
    <property type="entry name" value="Kelch-type beta propeller"/>
    <property type="match status" value="1"/>
</dbReference>
<dbReference type="InterPro" id="IPR001810">
    <property type="entry name" value="F-box_dom"/>
</dbReference>
<protein>
    <recommendedName>
        <fullName evidence="1">F-box domain-containing protein</fullName>
    </recommendedName>
</protein>
<sequence>MRTEQEMNTSSDSPLPTTFSSLPYDLVLYCLARVSTLCRPTLSLVSKHFRSLMASPELEATGFRMGRSLMASPELEATRTRMGITETYLCVCLDLNKHYSSSHWFTLAPIPKQEKLQHNVSFPMLYPEYSTVISIGSEIYIIGGTESNSIEDWGEVYDPKTQTWEPVLPTTLDLTKQMSVVPGKLVMGGKVYAMKDGYNLRLMKDFCLVEIDNMLYQTRVSKGILRWSDPKKNLRSTRVKGLERLPKCTHLTLSAYSD</sequence>
<evidence type="ECO:0000313" key="2">
    <source>
        <dbReference type="EMBL" id="EFH67917.1"/>
    </source>
</evidence>
<dbReference type="HOGENOM" id="CLU_032521_2_0_1"/>
<dbReference type="InterPro" id="IPR015915">
    <property type="entry name" value="Kelch-typ_b-propeller"/>
</dbReference>
<proteinExistence type="predicted"/>
<dbReference type="SUPFAM" id="SSF117281">
    <property type="entry name" value="Kelch motif"/>
    <property type="match status" value="1"/>
</dbReference>
<evidence type="ECO:0000313" key="3">
    <source>
        <dbReference type="Proteomes" id="UP000008694"/>
    </source>
</evidence>
<dbReference type="SUPFAM" id="SSF81383">
    <property type="entry name" value="F-box domain"/>
    <property type="match status" value="1"/>
</dbReference>
<organism evidence="3">
    <name type="scientific">Arabidopsis lyrata subsp. lyrata</name>
    <name type="common">Lyre-leaved rock-cress</name>
    <dbReference type="NCBI Taxonomy" id="81972"/>
    <lineage>
        <taxon>Eukaryota</taxon>
        <taxon>Viridiplantae</taxon>
        <taxon>Streptophyta</taxon>
        <taxon>Embryophyta</taxon>
        <taxon>Tracheophyta</taxon>
        <taxon>Spermatophyta</taxon>
        <taxon>Magnoliopsida</taxon>
        <taxon>eudicotyledons</taxon>
        <taxon>Gunneridae</taxon>
        <taxon>Pentapetalae</taxon>
        <taxon>rosids</taxon>
        <taxon>malvids</taxon>
        <taxon>Brassicales</taxon>
        <taxon>Brassicaceae</taxon>
        <taxon>Camelineae</taxon>
        <taxon>Arabidopsis</taxon>
    </lineage>
</organism>
<dbReference type="Pfam" id="PF01344">
    <property type="entry name" value="Kelch_1"/>
    <property type="match status" value="1"/>
</dbReference>
<dbReference type="PANTHER" id="PTHR24414:SF23">
    <property type="entry name" value="F-BOX_KELCH-REPEAT PROTEIN SKIP6"/>
    <property type="match status" value="1"/>
</dbReference>
<gene>
    <name evidence="2" type="ORF">ARALYDRAFT_892155</name>
</gene>
<name>D7KIJ5_ARALL</name>
<dbReference type="eggNOG" id="KOG1072">
    <property type="taxonomic scope" value="Eukaryota"/>
</dbReference>